<dbReference type="SUPFAM" id="SSF64182">
    <property type="entry name" value="DHH phosphoesterases"/>
    <property type="match status" value="1"/>
</dbReference>
<sequence length="315" mass="35253">MADGKYRLITRSDFDGLVCGALLKELDLIDDVLFAHPKDMQDGKVPVTDRDIICNLPHVPGAALTFDHHSSELERKGEQDAVVIDPDAPSAARVVWRHYGGADRFDETLDDMMFAVDRADSADWTLDEVLDAESWTLLSFMMDSRTGLGRFRDFRISNYQLMMKLMEMLRTGQIDPIMADPDVQERVAMYQSQQTQFKQQLERVGRIEGNVVVLDLREEDQIFAGNRFLIYAMYPSSLISMHVMWGRDKQNVVLACGKSIFDRTSTVNIGSLMLRHGGGGHSAAGTCQIAPETVEAVIAELLPDMQACEDDDGQA</sequence>
<reference evidence="1 2" key="1">
    <citation type="submission" date="2015-03" db="EMBL/GenBank/DDBJ databases">
        <title>Draft genome sequence of Elstera litoralis.</title>
        <authorList>
            <person name="Rahalkar M.C."/>
            <person name="Dhakephalkar P.K."/>
            <person name="Pore S.D."/>
            <person name="Arora P."/>
            <person name="Kapse N.G."/>
            <person name="Pandit P.S."/>
        </authorList>
    </citation>
    <scope>NUCLEOTIDE SEQUENCE [LARGE SCALE GENOMIC DNA]</scope>
    <source>
        <strain evidence="1 2">Dia-1</strain>
    </source>
</reference>
<protein>
    <submittedName>
        <fullName evidence="1">Exopolyphosphatase</fullName>
    </submittedName>
</protein>
<dbReference type="RefSeq" id="WP_045775621.1">
    <property type="nucleotide sequence ID" value="NZ_LAJY01000219.1"/>
</dbReference>
<dbReference type="InterPro" id="IPR038763">
    <property type="entry name" value="DHH_sf"/>
</dbReference>
<keyword evidence="2" id="KW-1185">Reference proteome</keyword>
<comment type="caution">
    <text evidence="1">The sequence shown here is derived from an EMBL/GenBank/DDBJ whole genome shotgun (WGS) entry which is preliminary data.</text>
</comment>
<accession>A0A0F3IT07</accession>
<dbReference type="PATRIC" id="fig|552518.3.peg.1220"/>
<organism evidence="1 2">
    <name type="scientific">Elstera litoralis</name>
    <dbReference type="NCBI Taxonomy" id="552518"/>
    <lineage>
        <taxon>Bacteria</taxon>
        <taxon>Pseudomonadati</taxon>
        <taxon>Pseudomonadota</taxon>
        <taxon>Alphaproteobacteria</taxon>
        <taxon>Rhodospirillales</taxon>
        <taxon>Rhodospirillaceae</taxon>
        <taxon>Elstera</taxon>
    </lineage>
</organism>
<evidence type="ECO:0000313" key="2">
    <source>
        <dbReference type="Proteomes" id="UP000033774"/>
    </source>
</evidence>
<evidence type="ECO:0000313" key="1">
    <source>
        <dbReference type="EMBL" id="KJV09757.1"/>
    </source>
</evidence>
<dbReference type="PIRSF" id="PIRSF028235">
    <property type="entry name" value="UCP028235"/>
    <property type="match status" value="1"/>
</dbReference>
<dbReference type="Proteomes" id="UP000033774">
    <property type="component" value="Unassembled WGS sequence"/>
</dbReference>
<proteinExistence type="predicted"/>
<dbReference type="InterPro" id="IPR016877">
    <property type="entry name" value="UCP028235"/>
</dbReference>
<name>A0A0F3IT07_9PROT</name>
<dbReference type="EMBL" id="LAJY01000219">
    <property type="protein sequence ID" value="KJV09757.1"/>
    <property type="molecule type" value="Genomic_DNA"/>
</dbReference>
<gene>
    <name evidence="1" type="ORF">VZ95_09430</name>
</gene>
<dbReference type="AlphaFoldDB" id="A0A0F3IT07"/>
<dbReference type="OrthoDB" id="105221at2"/>